<feature type="region of interest" description="Disordered" evidence="1">
    <location>
        <begin position="381"/>
        <end position="406"/>
    </location>
</feature>
<evidence type="ECO:0000313" key="3">
    <source>
        <dbReference type="EMBL" id="KAG5348082.1"/>
    </source>
</evidence>
<dbReference type="Gene3D" id="3.40.50.300">
    <property type="entry name" value="P-loop containing nucleotide triphosphate hydrolases"/>
    <property type="match status" value="1"/>
</dbReference>
<dbReference type="EMBL" id="JAANIC010000293">
    <property type="protein sequence ID" value="KAG5348082.1"/>
    <property type="molecule type" value="Genomic_DNA"/>
</dbReference>
<name>A0A836K574_9HYME</name>
<dbReference type="SMART" id="SM00382">
    <property type="entry name" value="AAA"/>
    <property type="match status" value="1"/>
</dbReference>
<evidence type="ECO:0000313" key="4">
    <source>
        <dbReference type="Proteomes" id="UP000669903"/>
    </source>
</evidence>
<dbReference type="GO" id="GO:0061860">
    <property type="term" value="F:DNA clamp unloader activity"/>
    <property type="evidence" value="ECO:0007669"/>
    <property type="project" value="TreeGrafter"/>
</dbReference>
<comment type="caution">
    <text evidence="3">The sequence shown here is derived from an EMBL/GenBank/DDBJ whole genome shotgun (WGS) entry which is preliminary data.</text>
</comment>
<evidence type="ECO:0000256" key="1">
    <source>
        <dbReference type="SAM" id="MobiDB-lite"/>
    </source>
</evidence>
<gene>
    <name evidence="3" type="primary">Atad5</name>
    <name evidence="3" type="ORF">G6Z76_0008043</name>
</gene>
<feature type="compositionally biased region" description="Basic and acidic residues" evidence="1">
    <location>
        <begin position="147"/>
        <end position="169"/>
    </location>
</feature>
<dbReference type="GO" id="GO:0005634">
    <property type="term" value="C:nucleus"/>
    <property type="evidence" value="ECO:0007669"/>
    <property type="project" value="TreeGrafter"/>
</dbReference>
<dbReference type="Pfam" id="PF00004">
    <property type="entry name" value="AAA"/>
    <property type="match status" value="1"/>
</dbReference>
<feature type="domain" description="AAA+ ATPase" evidence="2">
    <location>
        <begin position="734"/>
        <end position="874"/>
    </location>
</feature>
<dbReference type="InterPro" id="IPR027417">
    <property type="entry name" value="P-loop_NTPase"/>
</dbReference>
<accession>A0A836K574</accession>
<dbReference type="InterPro" id="IPR003593">
    <property type="entry name" value="AAA+_ATPase"/>
</dbReference>
<feature type="region of interest" description="Disordered" evidence="1">
    <location>
        <begin position="72"/>
        <end position="128"/>
    </location>
</feature>
<keyword evidence="4" id="KW-1185">Reference proteome</keyword>
<proteinExistence type="predicted"/>
<dbReference type="InterPro" id="IPR003959">
    <property type="entry name" value="ATPase_AAA_core"/>
</dbReference>
<protein>
    <submittedName>
        <fullName evidence="3">ATAD5 protein</fullName>
    </submittedName>
</protein>
<evidence type="ECO:0000259" key="2">
    <source>
        <dbReference type="SMART" id="SM00382"/>
    </source>
</evidence>
<dbReference type="AlphaFoldDB" id="A0A836K574"/>
<dbReference type="SUPFAM" id="SSF52540">
    <property type="entry name" value="P-loop containing nucleoside triphosphate hydrolases"/>
    <property type="match status" value="1"/>
</dbReference>
<feature type="non-terminal residue" evidence="3">
    <location>
        <position position="1151"/>
    </location>
</feature>
<dbReference type="Proteomes" id="UP000669903">
    <property type="component" value="Unassembled WGS sequence"/>
</dbReference>
<feature type="compositionally biased region" description="Polar residues" evidence="1">
    <location>
        <begin position="72"/>
        <end position="96"/>
    </location>
</feature>
<organism evidence="3 4">
    <name type="scientific">Acromyrmex charruanus</name>
    <dbReference type="NCBI Taxonomy" id="2715315"/>
    <lineage>
        <taxon>Eukaryota</taxon>
        <taxon>Metazoa</taxon>
        <taxon>Ecdysozoa</taxon>
        <taxon>Arthropoda</taxon>
        <taxon>Hexapoda</taxon>
        <taxon>Insecta</taxon>
        <taxon>Pterygota</taxon>
        <taxon>Neoptera</taxon>
        <taxon>Endopterygota</taxon>
        <taxon>Hymenoptera</taxon>
        <taxon>Apocrita</taxon>
        <taxon>Aculeata</taxon>
        <taxon>Formicoidea</taxon>
        <taxon>Formicidae</taxon>
        <taxon>Myrmicinae</taxon>
        <taxon>Acromyrmex</taxon>
    </lineage>
</organism>
<reference evidence="3" key="1">
    <citation type="submission" date="2020-03" db="EMBL/GenBank/DDBJ databases">
        <title>Relaxed selection underlies rapid genomic changes in the transitions from sociality to social parasitism in ants.</title>
        <authorList>
            <person name="Bi X."/>
        </authorList>
    </citation>
    <scope>NUCLEOTIDE SEQUENCE</scope>
    <source>
        <strain evidence="3">BGI-DK2014a</strain>
        <tissue evidence="3">Whole body</tissue>
    </source>
</reference>
<dbReference type="GO" id="GO:0003677">
    <property type="term" value="F:DNA binding"/>
    <property type="evidence" value="ECO:0007669"/>
    <property type="project" value="TreeGrafter"/>
</dbReference>
<feature type="compositionally biased region" description="Low complexity" evidence="1">
    <location>
        <begin position="390"/>
        <end position="406"/>
    </location>
</feature>
<feature type="compositionally biased region" description="Basic and acidic residues" evidence="1">
    <location>
        <begin position="195"/>
        <end position="204"/>
    </location>
</feature>
<dbReference type="PANTHER" id="PTHR23389:SF21">
    <property type="entry name" value="ATPASE FAMILY AAA DOMAIN-CONTAINING PROTEIN 5"/>
    <property type="match status" value="1"/>
</dbReference>
<dbReference type="GO" id="GO:0016887">
    <property type="term" value="F:ATP hydrolysis activity"/>
    <property type="evidence" value="ECO:0007669"/>
    <property type="project" value="InterPro"/>
</dbReference>
<sequence>MKDIKQYFANGKNIIDKEIDTNLSNVKKEDQEQEGIATNKHKRMRIRISSNGSSSRMYDIENKNDLIDKTSSPFNGEINNSERTLQDGTPKSGLTESSIKRRLKKRSKSTVEINRNHSEETGNISQEQKLNNQIVMNLNGCLNDNVNSKDETESSIEFHDEVDSQRKESNAFQVLMSRSKPIQYKSPPQQPIEDSENKEKSKEFRSRCKEKLIALADKKGYSRKKIAEMEEGEKIEKNIENRIRFFKGENKSNILEKDNSFELSIKTNKQSGNLLNYFSKSPLGLTNKDEKCVSTFTVKADVHRTDNSDIEPMRKLKSNEKYLNKKCPKSELDLSTMDDIHVIESENLFSLQPIKQDKQKREKPRWSLRIKLHSSEDNDSLYDTDDELFSPRSKSKFSASSKSGKSVNIDNNEVYMKNQHLKMKERNKERKELIVKDSNISNIVKDARNGNTDFKKSNRTNKKEQKINEMSETVIIINDSECNISNENILKRKPNEKLAPLFIKRHKMDPAVTAAKRLFLQSDIIDVENTKNTDHKVNNGIPVLPFPVISHITQLEDESDSIRSEIEHKFSMKIEKQYLPSIDISNYKYITNCREASKMIKTIKGPMKENVEQVLSEIEKLYPDVRKIWETISTIKGDLEKKSPSPEGRKTRAHERKRMLIENVETEEKQSHNCAWTYKYKPRSAQEIVGNEEGASKLKDWLSGWRTSLTKENDDSSGDEFYSSDCSSSFNIENNQIAVLLGPHGSGKSASVYAIAEELGYSVIEVNASSKRTGKRILKELEEATKSHRIKKSKHKSLFERITNEDETSKISQNSLIFLEDIDLVFEEDEGFVSAAYQLASNTKRPIVMTCRNTCPHLNKMAPQQNKVYFHKVSGNRVSTLLELIALAETGYRIPPNCLRKLLQEGDLRQALLQLQYLLLSGLPILSQQSMIVKSLLWQDMQRYLYKPAIKLNKRHKTKKTTNTKNSNDTYILNNLAEDLDSLSLMSSLIDVEDMTLDMSEEKTQSNLSLAENLSFYSALHDLNADIADFINSQILYKNFDANKHVQNQSNIILRKQLKQGVDLALSHVTSTCLDRRIMALDYLPTARTICRAEESRSSTNYKRGNRFFHYLHSLKVPSASMKPNILAAACRMLQEGGNKTVSIQKNITVD</sequence>
<feature type="region of interest" description="Disordered" evidence="1">
    <location>
        <begin position="145"/>
        <end position="204"/>
    </location>
</feature>
<feature type="non-terminal residue" evidence="3">
    <location>
        <position position="1"/>
    </location>
</feature>
<dbReference type="PANTHER" id="PTHR23389">
    <property type="entry name" value="CHROMOSOME TRANSMISSION FIDELITY FACTOR 18"/>
    <property type="match status" value="1"/>
</dbReference>
<dbReference type="GO" id="GO:0005524">
    <property type="term" value="F:ATP binding"/>
    <property type="evidence" value="ECO:0007669"/>
    <property type="project" value="InterPro"/>
</dbReference>